<accession>A0A344TLF0</accession>
<dbReference type="Gene3D" id="3.40.30.10">
    <property type="entry name" value="Glutaredoxin"/>
    <property type="match status" value="1"/>
</dbReference>
<dbReference type="InterPro" id="IPR025380">
    <property type="entry name" value="DUF4369"/>
</dbReference>
<dbReference type="PANTHER" id="PTHR42852">
    <property type="entry name" value="THIOL:DISULFIDE INTERCHANGE PROTEIN DSBE"/>
    <property type="match status" value="1"/>
</dbReference>
<reference evidence="7 8" key="1">
    <citation type="submission" date="2018-07" db="EMBL/GenBank/DDBJ databases">
        <title>Genome sequencing of Runella.</title>
        <authorList>
            <person name="Baek M.-G."/>
            <person name="Yi H."/>
        </authorList>
    </citation>
    <scope>NUCLEOTIDE SEQUENCE [LARGE SCALE GENOMIC DNA]</scope>
    <source>
        <strain evidence="7 8">HYN0085</strain>
    </source>
</reference>
<feature type="chain" id="PRO_5016988658" description="Thioredoxin domain-containing protein" evidence="5">
    <location>
        <begin position="26"/>
        <end position="356"/>
    </location>
</feature>
<evidence type="ECO:0000313" key="8">
    <source>
        <dbReference type="Proteomes" id="UP000251993"/>
    </source>
</evidence>
<dbReference type="InterPro" id="IPR036249">
    <property type="entry name" value="Thioredoxin-like_sf"/>
</dbReference>
<sequence length="356" mass="40258">MINTSKTLMKAIILFIASFSYTVLAAQNLVGKCSSIKSGTLYLVNQSNETTDSVAIKNGRFSFTHKLREPSLFKLRSPALKDDLYLVLDNKQLAIEIDSAGKVKYRSNNVLNVDFQKIYKDLLAFQQEIIKRSPAVDSLDNDSLLAVRRRIYDGYIQKITDFVIQKSSELSSALVLFEIIQLSKLLPPDELKKRFELLSGKVKDSQYGQKIGAYLKKELSLRAGNLAPDFEFVDLENKEHILSEYKGKYVLLHFWASWCGPCRGENKKLPALLPSLASLPLTIIHISWDSDKEAWLKAIKADNLEGCKHVLNVKGPKSDVFRNYQISGIPDTVLIGPDGHIVQNDIKWEELEKHVK</sequence>
<dbReference type="InterPro" id="IPR013766">
    <property type="entry name" value="Thioredoxin_domain"/>
</dbReference>
<proteinExistence type="predicted"/>
<dbReference type="KEGG" id="run:DR864_17835"/>
<dbReference type="InterPro" id="IPR050553">
    <property type="entry name" value="Thioredoxin_ResA/DsbE_sf"/>
</dbReference>
<evidence type="ECO:0000256" key="2">
    <source>
        <dbReference type="ARBA" id="ARBA00022748"/>
    </source>
</evidence>
<evidence type="ECO:0000256" key="3">
    <source>
        <dbReference type="ARBA" id="ARBA00023157"/>
    </source>
</evidence>
<evidence type="ECO:0000259" key="6">
    <source>
        <dbReference type="PROSITE" id="PS51352"/>
    </source>
</evidence>
<dbReference type="PANTHER" id="PTHR42852:SF6">
    <property type="entry name" value="THIOL:DISULFIDE INTERCHANGE PROTEIN DSBE"/>
    <property type="match status" value="1"/>
</dbReference>
<dbReference type="GO" id="GO:0030313">
    <property type="term" value="C:cell envelope"/>
    <property type="evidence" value="ECO:0007669"/>
    <property type="project" value="UniProtKB-SubCell"/>
</dbReference>
<evidence type="ECO:0000256" key="1">
    <source>
        <dbReference type="ARBA" id="ARBA00004196"/>
    </source>
</evidence>
<feature type="signal peptide" evidence="5">
    <location>
        <begin position="1"/>
        <end position="25"/>
    </location>
</feature>
<comment type="subcellular location">
    <subcellularLocation>
        <location evidence="1">Cell envelope</location>
    </subcellularLocation>
</comment>
<dbReference type="Pfam" id="PF00578">
    <property type="entry name" value="AhpC-TSA"/>
    <property type="match status" value="1"/>
</dbReference>
<evidence type="ECO:0000313" key="7">
    <source>
        <dbReference type="EMBL" id="AXE19471.1"/>
    </source>
</evidence>
<dbReference type="InterPro" id="IPR017937">
    <property type="entry name" value="Thioredoxin_CS"/>
</dbReference>
<dbReference type="OrthoDB" id="6399635at2"/>
<dbReference type="GO" id="GO:0017004">
    <property type="term" value="P:cytochrome complex assembly"/>
    <property type="evidence" value="ECO:0007669"/>
    <property type="project" value="UniProtKB-KW"/>
</dbReference>
<dbReference type="AlphaFoldDB" id="A0A344TLF0"/>
<dbReference type="GO" id="GO:0016491">
    <property type="term" value="F:oxidoreductase activity"/>
    <property type="evidence" value="ECO:0007669"/>
    <property type="project" value="InterPro"/>
</dbReference>
<dbReference type="PROSITE" id="PS00194">
    <property type="entry name" value="THIOREDOXIN_1"/>
    <property type="match status" value="1"/>
</dbReference>
<keyword evidence="8" id="KW-1185">Reference proteome</keyword>
<feature type="domain" description="Thioredoxin" evidence="6">
    <location>
        <begin position="221"/>
        <end position="356"/>
    </location>
</feature>
<keyword evidence="5" id="KW-0732">Signal</keyword>
<evidence type="ECO:0000256" key="4">
    <source>
        <dbReference type="ARBA" id="ARBA00023284"/>
    </source>
</evidence>
<dbReference type="Proteomes" id="UP000251993">
    <property type="component" value="Chromosome"/>
</dbReference>
<name>A0A344TLF0_9BACT</name>
<gene>
    <name evidence="7" type="ORF">DR864_17835</name>
</gene>
<organism evidence="7 8">
    <name type="scientific">Runella rosea</name>
    <dbReference type="NCBI Taxonomy" id="2259595"/>
    <lineage>
        <taxon>Bacteria</taxon>
        <taxon>Pseudomonadati</taxon>
        <taxon>Bacteroidota</taxon>
        <taxon>Cytophagia</taxon>
        <taxon>Cytophagales</taxon>
        <taxon>Spirosomataceae</taxon>
        <taxon>Runella</taxon>
    </lineage>
</organism>
<dbReference type="GO" id="GO:0016209">
    <property type="term" value="F:antioxidant activity"/>
    <property type="evidence" value="ECO:0007669"/>
    <property type="project" value="InterPro"/>
</dbReference>
<evidence type="ECO:0000256" key="5">
    <source>
        <dbReference type="SAM" id="SignalP"/>
    </source>
</evidence>
<keyword evidence="2" id="KW-0201">Cytochrome c-type biogenesis</keyword>
<protein>
    <recommendedName>
        <fullName evidence="6">Thioredoxin domain-containing protein</fullName>
    </recommendedName>
</protein>
<keyword evidence="4" id="KW-0676">Redox-active center</keyword>
<dbReference type="Pfam" id="PF14289">
    <property type="entry name" value="DUF4369"/>
    <property type="match status" value="1"/>
</dbReference>
<dbReference type="SUPFAM" id="SSF52833">
    <property type="entry name" value="Thioredoxin-like"/>
    <property type="match status" value="1"/>
</dbReference>
<dbReference type="PROSITE" id="PS51352">
    <property type="entry name" value="THIOREDOXIN_2"/>
    <property type="match status" value="1"/>
</dbReference>
<dbReference type="CDD" id="cd02966">
    <property type="entry name" value="TlpA_like_family"/>
    <property type="match status" value="1"/>
</dbReference>
<dbReference type="InterPro" id="IPR000866">
    <property type="entry name" value="AhpC/TSA"/>
</dbReference>
<dbReference type="EMBL" id="CP030850">
    <property type="protein sequence ID" value="AXE19471.1"/>
    <property type="molecule type" value="Genomic_DNA"/>
</dbReference>
<keyword evidence="3" id="KW-1015">Disulfide bond</keyword>